<accession>A0A2A2ABX3</accession>
<reference evidence="2 3" key="1">
    <citation type="submission" date="2017-08" db="EMBL/GenBank/DDBJ databases">
        <title>WGS of Clinical strains of the CDC Group NO-1 linked to zoonotic infections in humans.</title>
        <authorList>
            <person name="Bernier A.-M."/>
            <person name="Bernard K."/>
        </authorList>
    </citation>
    <scope>NUCLEOTIDE SEQUENCE [LARGE SCALE GENOMIC DNA]</scope>
    <source>
        <strain evidence="2 3">NML03-0146</strain>
    </source>
</reference>
<dbReference type="EMBL" id="NSJF01000002">
    <property type="protein sequence ID" value="PAT35316.1"/>
    <property type="molecule type" value="Genomic_DNA"/>
</dbReference>
<dbReference type="Proteomes" id="UP000217999">
    <property type="component" value="Unassembled WGS sequence"/>
</dbReference>
<evidence type="ECO:0000259" key="1">
    <source>
        <dbReference type="Pfam" id="PF18765"/>
    </source>
</evidence>
<dbReference type="AlphaFoldDB" id="A0A2A2ABX3"/>
<gene>
    <name evidence="2" type="ORF">CK620_05410</name>
</gene>
<dbReference type="SUPFAM" id="SSF81301">
    <property type="entry name" value="Nucleotidyltransferase"/>
    <property type="match status" value="1"/>
</dbReference>
<proteinExistence type="predicted"/>
<dbReference type="InterPro" id="IPR041633">
    <property type="entry name" value="Polbeta"/>
</dbReference>
<sequence length="111" mass="12594">MPKREIAELDLSPRHLAVLRQLLAQYAPQAQVWVYGSRVTGGAHEGSDLDIVLRNPANLNQAIAVWCDLQEALRESDLPMLIDLHDWARLPPEFQRNIERAYVELQPGDEA</sequence>
<feature type="domain" description="Polymerase beta nucleotidyltransferase" evidence="1">
    <location>
        <begin position="21"/>
        <end position="100"/>
    </location>
</feature>
<dbReference type="CDD" id="cd05403">
    <property type="entry name" value="NT_KNTase_like"/>
    <property type="match status" value="1"/>
</dbReference>
<dbReference type="Gene3D" id="3.30.460.10">
    <property type="entry name" value="Beta Polymerase, domain 2"/>
    <property type="match status" value="1"/>
</dbReference>
<dbReference type="InterPro" id="IPR043519">
    <property type="entry name" value="NT_sf"/>
</dbReference>
<dbReference type="RefSeq" id="WP_095549426.1">
    <property type="nucleotide sequence ID" value="NZ_NSJF01000002.1"/>
</dbReference>
<organism evidence="2 3">
    <name type="scientific">Vandammella animalimorsus</name>
    <dbReference type="NCBI Taxonomy" id="2029117"/>
    <lineage>
        <taxon>Bacteria</taxon>
        <taxon>Pseudomonadati</taxon>
        <taxon>Pseudomonadota</taxon>
        <taxon>Betaproteobacteria</taxon>
        <taxon>Burkholderiales</taxon>
        <taxon>Comamonadaceae</taxon>
        <taxon>Vandammella</taxon>
    </lineage>
</organism>
<comment type="caution">
    <text evidence="2">The sequence shown here is derived from an EMBL/GenBank/DDBJ whole genome shotgun (WGS) entry which is preliminary data.</text>
</comment>
<evidence type="ECO:0000313" key="3">
    <source>
        <dbReference type="Proteomes" id="UP000217999"/>
    </source>
</evidence>
<protein>
    <recommendedName>
        <fullName evidence="1">Polymerase beta nucleotidyltransferase domain-containing protein</fullName>
    </recommendedName>
</protein>
<dbReference type="Pfam" id="PF18765">
    <property type="entry name" value="Polbeta"/>
    <property type="match status" value="1"/>
</dbReference>
<name>A0A2A2ABX3_9BURK</name>
<evidence type="ECO:0000313" key="2">
    <source>
        <dbReference type="EMBL" id="PAT35316.1"/>
    </source>
</evidence>